<name>A0A0F8BLA4_CERFI</name>
<dbReference type="GO" id="GO:0030042">
    <property type="term" value="P:actin filament depolymerization"/>
    <property type="evidence" value="ECO:0007669"/>
    <property type="project" value="TreeGrafter"/>
</dbReference>
<dbReference type="OrthoDB" id="10006997at2759"/>
<dbReference type="GO" id="GO:0051015">
    <property type="term" value="F:actin filament binding"/>
    <property type="evidence" value="ECO:0007669"/>
    <property type="project" value="TreeGrafter"/>
</dbReference>
<dbReference type="GO" id="GO:0005938">
    <property type="term" value="C:cell cortex"/>
    <property type="evidence" value="ECO:0007669"/>
    <property type="project" value="UniProtKB-SubCell"/>
</dbReference>
<protein>
    <recommendedName>
        <fullName evidence="10">Twinfilin</fullName>
    </recommendedName>
</protein>
<proteinExistence type="inferred from homology"/>
<evidence type="ECO:0000256" key="9">
    <source>
        <dbReference type="ARBA" id="ARBA00056419"/>
    </source>
</evidence>
<dbReference type="Pfam" id="PF00241">
    <property type="entry name" value="Cofilin_ADF"/>
    <property type="match status" value="2"/>
</dbReference>
<evidence type="ECO:0000256" key="2">
    <source>
        <dbReference type="ARBA" id="ARBA00004544"/>
    </source>
</evidence>
<evidence type="ECO:0000259" key="11">
    <source>
        <dbReference type="PROSITE" id="PS51263"/>
    </source>
</evidence>
<reference evidence="12 13" key="1">
    <citation type="submission" date="2015-04" db="EMBL/GenBank/DDBJ databases">
        <title>Genome sequence of Ceratocystis platani, a major pathogen of plane trees.</title>
        <authorList>
            <person name="Belbahri L."/>
        </authorList>
    </citation>
    <scope>NUCLEOTIDE SEQUENCE [LARGE SCALE GENOMIC DNA]</scope>
    <source>
        <strain evidence="12 13">CFO</strain>
    </source>
</reference>
<keyword evidence="6" id="KW-0009">Actin-binding</keyword>
<dbReference type="GO" id="GO:0051016">
    <property type="term" value="P:barbed-end actin filament capping"/>
    <property type="evidence" value="ECO:0007669"/>
    <property type="project" value="TreeGrafter"/>
</dbReference>
<evidence type="ECO:0000256" key="4">
    <source>
        <dbReference type="ARBA" id="ARBA00022490"/>
    </source>
</evidence>
<dbReference type="EMBL" id="LBBL01000275">
    <property type="protein sequence ID" value="KKF93148.1"/>
    <property type="molecule type" value="Genomic_DNA"/>
</dbReference>
<evidence type="ECO:0000256" key="6">
    <source>
        <dbReference type="ARBA" id="ARBA00023203"/>
    </source>
</evidence>
<keyword evidence="13" id="KW-1185">Reference proteome</keyword>
<feature type="domain" description="ADF-H" evidence="11">
    <location>
        <begin position="174"/>
        <end position="315"/>
    </location>
</feature>
<evidence type="ECO:0000313" key="12">
    <source>
        <dbReference type="EMBL" id="KKF93148.1"/>
    </source>
</evidence>
<dbReference type="FunFam" id="3.40.20.10:FF:000042">
    <property type="entry name" value="Actin depolymerizing protein"/>
    <property type="match status" value="1"/>
</dbReference>
<dbReference type="PANTHER" id="PTHR13759">
    <property type="entry name" value="TWINFILIN"/>
    <property type="match status" value="1"/>
</dbReference>
<sequence length="332" mass="36690">MQSGISASQELFSQFKELQSSDSYFGLLVTITNEKLEPIRLLERTSPDFTANLSTLEPHLSDNEALYVILKRYDSNPVFLAVTFVPDLAKVRQKTLFASTRLTLVRELGSEHFRDTLFANAKEELSAAGFAKQDAHAAIDAPLTEEEQSLQAVKRAEQEISRGTGRQEIHLGKSLDMPFNDEALEALNQLGSGSLDMVSLKINSATETVELDSAPTSSPSSIDEVVKSISTTEPRFTFYRFHHTHNGTQQSPLLFLYTCPATPGTRAIKARMLYPLMKRTVLEAAASGANITVDKKFEVDEPTEITEATVLSDLHPKAAVRTGFSRPKRPGR</sequence>
<dbReference type="InterPro" id="IPR028458">
    <property type="entry name" value="Twinfilin"/>
</dbReference>
<dbReference type="InterPro" id="IPR002108">
    <property type="entry name" value="ADF-H"/>
</dbReference>
<dbReference type="Proteomes" id="UP000034841">
    <property type="component" value="Unassembled WGS sequence"/>
</dbReference>
<evidence type="ECO:0000313" key="13">
    <source>
        <dbReference type="Proteomes" id="UP000034841"/>
    </source>
</evidence>
<dbReference type="CDD" id="cd11284">
    <property type="entry name" value="ADF_Twf-C_like"/>
    <property type="match status" value="1"/>
</dbReference>
<dbReference type="SUPFAM" id="SSF55753">
    <property type="entry name" value="Actin depolymerizing proteins"/>
    <property type="match status" value="2"/>
</dbReference>
<comment type="subcellular location">
    <subcellularLocation>
        <location evidence="2">Cytoplasm</location>
        <location evidence="2">Cell cortex</location>
    </subcellularLocation>
    <subcellularLocation>
        <location evidence="1">Cytoplasm</location>
        <location evidence="1">Cytoskeleton</location>
    </subcellularLocation>
</comment>
<evidence type="ECO:0000256" key="8">
    <source>
        <dbReference type="ARBA" id="ARBA00038532"/>
    </source>
</evidence>
<evidence type="ECO:0000256" key="10">
    <source>
        <dbReference type="ARBA" id="ARBA00069496"/>
    </source>
</evidence>
<keyword evidence="7" id="KW-0206">Cytoskeleton</keyword>
<dbReference type="SMART" id="SM00102">
    <property type="entry name" value="ADF"/>
    <property type="match status" value="2"/>
</dbReference>
<dbReference type="PROSITE" id="PS51263">
    <property type="entry name" value="ADF_H"/>
    <property type="match status" value="2"/>
</dbReference>
<dbReference type="PANTHER" id="PTHR13759:SF1">
    <property type="entry name" value="TWINFILIN"/>
    <property type="match status" value="1"/>
</dbReference>
<comment type="function">
    <text evidence="9">Actin-binding protein involved in motile and morphological processes. Inhibits actin polymerization, likely by sequestering G-actin.</text>
</comment>
<gene>
    <name evidence="12" type="primary">twfA</name>
    <name evidence="12" type="ORF">CFO_g4492</name>
</gene>
<organism evidence="12 13">
    <name type="scientific">Ceratocystis fimbriata f. sp. platani</name>
    <dbReference type="NCBI Taxonomy" id="88771"/>
    <lineage>
        <taxon>Eukaryota</taxon>
        <taxon>Fungi</taxon>
        <taxon>Dikarya</taxon>
        <taxon>Ascomycota</taxon>
        <taxon>Pezizomycotina</taxon>
        <taxon>Sordariomycetes</taxon>
        <taxon>Hypocreomycetidae</taxon>
        <taxon>Microascales</taxon>
        <taxon>Ceratocystidaceae</taxon>
        <taxon>Ceratocystis</taxon>
    </lineage>
</organism>
<dbReference type="GO" id="GO:0003785">
    <property type="term" value="F:actin monomer binding"/>
    <property type="evidence" value="ECO:0007669"/>
    <property type="project" value="TreeGrafter"/>
</dbReference>
<comment type="caution">
    <text evidence="12">The sequence shown here is derived from an EMBL/GenBank/DDBJ whole genome shotgun (WGS) entry which is preliminary data.</text>
</comment>
<dbReference type="GO" id="GO:0005884">
    <property type="term" value="C:actin filament"/>
    <property type="evidence" value="ECO:0007669"/>
    <property type="project" value="TreeGrafter"/>
</dbReference>
<dbReference type="CDD" id="cd11285">
    <property type="entry name" value="ADF_Twf-N_like"/>
    <property type="match status" value="1"/>
</dbReference>
<evidence type="ECO:0000256" key="3">
    <source>
        <dbReference type="ARBA" id="ARBA00009557"/>
    </source>
</evidence>
<comment type="similarity">
    <text evidence="3">Belongs to the actin-binding proteins ADF family. Twinfilin subfamily.</text>
</comment>
<keyword evidence="4" id="KW-0963">Cytoplasm</keyword>
<evidence type="ECO:0000256" key="5">
    <source>
        <dbReference type="ARBA" id="ARBA00022737"/>
    </source>
</evidence>
<accession>A0A0F8BLA4</accession>
<evidence type="ECO:0000256" key="1">
    <source>
        <dbReference type="ARBA" id="ARBA00004245"/>
    </source>
</evidence>
<keyword evidence="5" id="KW-0677">Repeat</keyword>
<dbReference type="Gene3D" id="3.40.20.10">
    <property type="entry name" value="Severin"/>
    <property type="match status" value="2"/>
</dbReference>
<evidence type="ECO:0000256" key="7">
    <source>
        <dbReference type="ARBA" id="ARBA00023212"/>
    </source>
</evidence>
<dbReference type="InterPro" id="IPR029006">
    <property type="entry name" value="ADF-H/Gelsolin-like_dom_sf"/>
</dbReference>
<comment type="subunit">
    <text evidence="8">Interacts with G-actin; ADP-actin form.</text>
</comment>
<dbReference type="AlphaFoldDB" id="A0A0F8BLA4"/>
<feature type="domain" description="ADF-H" evidence="11">
    <location>
        <begin position="3"/>
        <end position="135"/>
    </location>
</feature>
<dbReference type="FunFam" id="3.40.20.10:FF:000007">
    <property type="entry name" value="Twinfilin-1 isoform 1"/>
    <property type="match status" value="1"/>
</dbReference>